<keyword evidence="3" id="KW-1185">Reference proteome</keyword>
<dbReference type="GO" id="GO:0016491">
    <property type="term" value="F:oxidoreductase activity"/>
    <property type="evidence" value="ECO:0007669"/>
    <property type="project" value="InterPro"/>
</dbReference>
<evidence type="ECO:0000313" key="2">
    <source>
        <dbReference type="EMBL" id="PSJ41624.1"/>
    </source>
</evidence>
<keyword evidence="2" id="KW-0418">Kinase</keyword>
<dbReference type="EMBL" id="PXYI01000002">
    <property type="protein sequence ID" value="PSJ41624.1"/>
    <property type="molecule type" value="Genomic_DNA"/>
</dbReference>
<keyword evidence="2" id="KW-0808">Transferase</keyword>
<protein>
    <submittedName>
        <fullName evidence="2">Histidine kinase</fullName>
    </submittedName>
</protein>
<proteinExistence type="predicted"/>
<evidence type="ECO:0000313" key="3">
    <source>
        <dbReference type="Proteomes" id="UP000241167"/>
    </source>
</evidence>
<name>A0A2P7QUJ1_9SPHN</name>
<dbReference type="GO" id="GO:0016301">
    <property type="term" value="F:kinase activity"/>
    <property type="evidence" value="ECO:0007669"/>
    <property type="project" value="UniProtKB-KW"/>
</dbReference>
<dbReference type="PANTHER" id="PTHR36151">
    <property type="entry name" value="BLR2777 PROTEIN"/>
    <property type="match status" value="1"/>
</dbReference>
<dbReference type="RefSeq" id="WP_106511787.1">
    <property type="nucleotide sequence ID" value="NZ_PXYI01000002.1"/>
</dbReference>
<accession>A0A2P7QUJ1</accession>
<dbReference type="Pfam" id="PF09995">
    <property type="entry name" value="MPAB_Lcp_cat"/>
    <property type="match status" value="1"/>
</dbReference>
<organism evidence="2 3">
    <name type="scientific">Allosphingosinicella deserti</name>
    <dbReference type="NCBI Taxonomy" id="2116704"/>
    <lineage>
        <taxon>Bacteria</taxon>
        <taxon>Pseudomonadati</taxon>
        <taxon>Pseudomonadota</taxon>
        <taxon>Alphaproteobacteria</taxon>
        <taxon>Sphingomonadales</taxon>
        <taxon>Sphingomonadaceae</taxon>
        <taxon>Allosphingosinicella</taxon>
    </lineage>
</organism>
<dbReference type="Proteomes" id="UP000241167">
    <property type="component" value="Unassembled WGS sequence"/>
</dbReference>
<feature type="domain" description="ER-bound oxygenase mpaB/mpaB'/Rubber oxygenase catalytic" evidence="1">
    <location>
        <begin position="58"/>
        <end position="275"/>
    </location>
</feature>
<reference evidence="2 3" key="1">
    <citation type="submission" date="2018-03" db="EMBL/GenBank/DDBJ databases">
        <title>The draft genome of Sphingosinicella sp. GL-C-18.</title>
        <authorList>
            <person name="Liu L."/>
            <person name="Li L."/>
            <person name="Liang L."/>
            <person name="Zhang X."/>
            <person name="Wang T."/>
        </authorList>
    </citation>
    <scope>NUCLEOTIDE SEQUENCE [LARGE SCALE GENOMIC DNA]</scope>
    <source>
        <strain evidence="2 3">GL-C-18</strain>
    </source>
</reference>
<sequence length="312" mass="33848">MRTAQPTILRGGLALPAALRRWIDALAAELFDPPDVPPVDFSRPAGEAALVGPESVSWRIFKNPVTLFIGGVAAVILELAEPRVREGVWRHSTFRTDAMTRLQRTGMAAMLTVYGPRSKAEAMIAGVVRAHDRVAGTTSGGVAYSANDPELLDWVQATATFGFATAYSDYARQLLPDELDRAFAEGEAAAALYGAVGAPRSRADFDELAGRLGPGLEASPIVIEFLGIMTSLPALPVPARRFQKLLINAAVEIVPEWVRARLGLGPEWRLKSWQRPLVFAAAGLAERVRLGRSPAVQSCRRLGLPDDYLYHR</sequence>
<dbReference type="InterPro" id="IPR018713">
    <property type="entry name" value="MPAB/Lcp_cat_dom"/>
</dbReference>
<dbReference type="PANTHER" id="PTHR36151:SF3">
    <property type="entry name" value="ER-BOUND OXYGENASE MPAB_MPAB'_RUBBER OXYGENASE CATALYTIC DOMAIN-CONTAINING PROTEIN"/>
    <property type="match status" value="1"/>
</dbReference>
<dbReference type="AlphaFoldDB" id="A0A2P7QUJ1"/>
<dbReference type="OrthoDB" id="108890at2"/>
<evidence type="ECO:0000259" key="1">
    <source>
        <dbReference type="Pfam" id="PF09995"/>
    </source>
</evidence>
<gene>
    <name evidence="2" type="ORF">C7I55_04790</name>
</gene>
<comment type="caution">
    <text evidence="2">The sequence shown here is derived from an EMBL/GenBank/DDBJ whole genome shotgun (WGS) entry which is preliminary data.</text>
</comment>